<evidence type="ECO:0000256" key="1">
    <source>
        <dbReference type="ARBA" id="ARBA00023242"/>
    </source>
</evidence>
<dbReference type="Gene3D" id="4.10.240.10">
    <property type="entry name" value="Zn(2)-C6 fungal-type DNA-binding domain"/>
    <property type="match status" value="1"/>
</dbReference>
<name>A0A9P9DVI5_9HYPO</name>
<reference evidence="3" key="1">
    <citation type="journal article" date="2021" name="Nat. Commun.">
        <title>Genetic determinants of endophytism in the Arabidopsis root mycobiome.</title>
        <authorList>
            <person name="Mesny F."/>
            <person name="Miyauchi S."/>
            <person name="Thiergart T."/>
            <person name="Pickel B."/>
            <person name="Atanasova L."/>
            <person name="Karlsson M."/>
            <person name="Huettel B."/>
            <person name="Barry K.W."/>
            <person name="Haridas S."/>
            <person name="Chen C."/>
            <person name="Bauer D."/>
            <person name="Andreopoulos W."/>
            <person name="Pangilinan J."/>
            <person name="LaButti K."/>
            <person name="Riley R."/>
            <person name="Lipzen A."/>
            <person name="Clum A."/>
            <person name="Drula E."/>
            <person name="Henrissat B."/>
            <person name="Kohler A."/>
            <person name="Grigoriev I.V."/>
            <person name="Martin F.M."/>
            <person name="Hacquard S."/>
        </authorList>
    </citation>
    <scope>NUCLEOTIDE SEQUENCE</scope>
    <source>
        <strain evidence="3">MPI-CAGE-AT-0147</strain>
    </source>
</reference>
<accession>A0A9P9DVI5</accession>
<gene>
    <name evidence="3" type="ORF">EDB81DRAFT_809052</name>
</gene>
<protein>
    <recommendedName>
        <fullName evidence="2">Zn(2)-C6 fungal-type domain-containing protein</fullName>
    </recommendedName>
</protein>
<evidence type="ECO:0000313" key="4">
    <source>
        <dbReference type="Proteomes" id="UP000738349"/>
    </source>
</evidence>
<keyword evidence="4" id="KW-1185">Reference proteome</keyword>
<feature type="domain" description="Zn(2)-C6 fungal-type" evidence="2">
    <location>
        <begin position="15"/>
        <end position="55"/>
    </location>
</feature>
<dbReference type="OrthoDB" id="5153652at2759"/>
<dbReference type="Proteomes" id="UP000738349">
    <property type="component" value="Unassembled WGS sequence"/>
</dbReference>
<dbReference type="InterPro" id="IPR036864">
    <property type="entry name" value="Zn2-C6_fun-type_DNA-bd_sf"/>
</dbReference>
<sequence length="62" mass="7214">MEGQKAELPAKLSKSCIPCRDRKTKCDAPIRGRPCSSYTRKSWHDRCILPTRKRREVLSRLV</sequence>
<dbReference type="Pfam" id="PF00172">
    <property type="entry name" value="Zn_clus"/>
    <property type="match status" value="1"/>
</dbReference>
<proteinExistence type="predicted"/>
<dbReference type="GO" id="GO:0008270">
    <property type="term" value="F:zinc ion binding"/>
    <property type="evidence" value="ECO:0007669"/>
    <property type="project" value="InterPro"/>
</dbReference>
<organism evidence="3 4">
    <name type="scientific">Dactylonectria macrodidyma</name>
    <dbReference type="NCBI Taxonomy" id="307937"/>
    <lineage>
        <taxon>Eukaryota</taxon>
        <taxon>Fungi</taxon>
        <taxon>Dikarya</taxon>
        <taxon>Ascomycota</taxon>
        <taxon>Pezizomycotina</taxon>
        <taxon>Sordariomycetes</taxon>
        <taxon>Hypocreomycetidae</taxon>
        <taxon>Hypocreales</taxon>
        <taxon>Nectriaceae</taxon>
        <taxon>Dactylonectria</taxon>
    </lineage>
</organism>
<dbReference type="SUPFAM" id="SSF57701">
    <property type="entry name" value="Zn2/Cys6 DNA-binding domain"/>
    <property type="match status" value="1"/>
</dbReference>
<evidence type="ECO:0000259" key="2">
    <source>
        <dbReference type="Pfam" id="PF00172"/>
    </source>
</evidence>
<evidence type="ECO:0000313" key="3">
    <source>
        <dbReference type="EMBL" id="KAH7127320.1"/>
    </source>
</evidence>
<dbReference type="EMBL" id="JAGMUV010000019">
    <property type="protein sequence ID" value="KAH7127320.1"/>
    <property type="molecule type" value="Genomic_DNA"/>
</dbReference>
<keyword evidence="1" id="KW-0539">Nucleus</keyword>
<dbReference type="InterPro" id="IPR001138">
    <property type="entry name" value="Zn2Cys6_DnaBD"/>
</dbReference>
<dbReference type="AlphaFoldDB" id="A0A9P9DVI5"/>
<comment type="caution">
    <text evidence="3">The sequence shown here is derived from an EMBL/GenBank/DDBJ whole genome shotgun (WGS) entry which is preliminary data.</text>
</comment>
<dbReference type="GO" id="GO:0000981">
    <property type="term" value="F:DNA-binding transcription factor activity, RNA polymerase II-specific"/>
    <property type="evidence" value="ECO:0007669"/>
    <property type="project" value="InterPro"/>
</dbReference>